<gene>
    <name evidence="1" type="ORF">LF1_23860</name>
</gene>
<name>A0A5B1CJF6_9BACT</name>
<dbReference type="EMBL" id="VRLW01000001">
    <property type="protein sequence ID" value="KAA1259849.1"/>
    <property type="molecule type" value="Genomic_DNA"/>
</dbReference>
<dbReference type="PROSITE" id="PS51257">
    <property type="entry name" value="PROKAR_LIPOPROTEIN"/>
    <property type="match status" value="1"/>
</dbReference>
<evidence type="ECO:0000313" key="1">
    <source>
        <dbReference type="EMBL" id="KAA1259849.1"/>
    </source>
</evidence>
<dbReference type="AlphaFoldDB" id="A0A5B1CJF6"/>
<evidence type="ECO:0008006" key="3">
    <source>
        <dbReference type="Google" id="ProtNLM"/>
    </source>
</evidence>
<protein>
    <recommendedName>
        <fullName evidence="3">Secreted protein</fullName>
    </recommendedName>
</protein>
<keyword evidence="2" id="KW-1185">Reference proteome</keyword>
<organism evidence="1 2">
    <name type="scientific">Rubripirellula obstinata</name>
    <dbReference type="NCBI Taxonomy" id="406547"/>
    <lineage>
        <taxon>Bacteria</taxon>
        <taxon>Pseudomonadati</taxon>
        <taxon>Planctomycetota</taxon>
        <taxon>Planctomycetia</taxon>
        <taxon>Pirellulales</taxon>
        <taxon>Pirellulaceae</taxon>
        <taxon>Rubripirellula</taxon>
    </lineage>
</organism>
<evidence type="ECO:0000313" key="2">
    <source>
        <dbReference type="Proteomes" id="UP000322699"/>
    </source>
</evidence>
<proteinExistence type="predicted"/>
<comment type="caution">
    <text evidence="1">The sequence shown here is derived from an EMBL/GenBank/DDBJ whole genome shotgun (WGS) entry which is preliminary data.</text>
</comment>
<sequence length="59" mass="6161">MKSRILLCVFALVLVGGCGSSEPSSIADGLEQSEIDKYNAMIADEAKRSSEAGQIGANE</sequence>
<accession>A0A5B1CJF6</accession>
<dbReference type="Proteomes" id="UP000322699">
    <property type="component" value="Unassembled WGS sequence"/>
</dbReference>
<dbReference type="OrthoDB" id="291001at2"/>
<reference evidence="1 2" key="1">
    <citation type="submission" date="2019-08" db="EMBL/GenBank/DDBJ databases">
        <title>Deep-cultivation of Planctomycetes and their phenomic and genomic characterization uncovers novel biology.</title>
        <authorList>
            <person name="Wiegand S."/>
            <person name="Jogler M."/>
            <person name="Boedeker C."/>
            <person name="Pinto D."/>
            <person name="Vollmers J."/>
            <person name="Rivas-Marin E."/>
            <person name="Kohn T."/>
            <person name="Peeters S.H."/>
            <person name="Heuer A."/>
            <person name="Rast P."/>
            <person name="Oberbeckmann S."/>
            <person name="Bunk B."/>
            <person name="Jeske O."/>
            <person name="Meyerdierks A."/>
            <person name="Storesund J.E."/>
            <person name="Kallscheuer N."/>
            <person name="Luecker S."/>
            <person name="Lage O.M."/>
            <person name="Pohl T."/>
            <person name="Merkel B.J."/>
            <person name="Hornburger P."/>
            <person name="Mueller R.-W."/>
            <person name="Bruemmer F."/>
            <person name="Labrenz M."/>
            <person name="Spormann A.M."/>
            <person name="Op Den Camp H."/>
            <person name="Overmann J."/>
            <person name="Amann R."/>
            <person name="Jetten M.S.M."/>
            <person name="Mascher T."/>
            <person name="Medema M.H."/>
            <person name="Devos D.P."/>
            <person name="Kaster A.-K."/>
            <person name="Ovreas L."/>
            <person name="Rohde M."/>
            <person name="Galperin M.Y."/>
            <person name="Jogler C."/>
        </authorList>
    </citation>
    <scope>NUCLEOTIDE SEQUENCE [LARGE SCALE GENOMIC DNA]</scope>
    <source>
        <strain evidence="1 2">LF1</strain>
    </source>
</reference>
<dbReference type="RefSeq" id="WP_068259760.1">
    <property type="nucleotide sequence ID" value="NZ_LWSK01000012.1"/>
</dbReference>